<dbReference type="Pfam" id="PF07690">
    <property type="entry name" value="MFS_1"/>
    <property type="match status" value="1"/>
</dbReference>
<dbReference type="CDD" id="cd17502">
    <property type="entry name" value="MFS_Azr1_MDR_like"/>
    <property type="match status" value="1"/>
</dbReference>
<comment type="subcellular location">
    <subcellularLocation>
        <location evidence="1">Membrane</location>
        <topology evidence="1">Multi-pass membrane protein</topology>
    </subcellularLocation>
</comment>
<dbReference type="PROSITE" id="PS50850">
    <property type="entry name" value="MFS"/>
    <property type="match status" value="1"/>
</dbReference>
<sequence>MSAADSVEVPAQGRLRFWVTLVGLLMTTALASLDNFIINPALPLIVSEFGGLERLSWVMTAFMLASTVTMPLYGKFSDIHGRRALFTVSITFFLLGSLLCGLASSMLQLILFRAVQGLGAGGVQVLAMTTMGDIVSPRERPRYQGLFNLTNLLAGIAGPVVGGAVTQYWGWRWVFYINLPIGALALAVLWFVLPRRLAHRREHVIDFPGIALLVVGTVSFLLLLGALEGTRAASVWEMAGMGLACIGAFALLVWQERRSAEPILAVGMLANPVFARTVLSSAMIGLAFFGSSVYLPLFFQMVGGLSTAQSGLMLLPHVIAGTAVSLIGGQIIARTGRYKAPIVGGMALLACGFFCLAAVTRLELGLPAWIVSCMMMGAGGGLCMPNLMVALQNTVPREDLGLGTSSMQFCNQLAAVAGVGIAGLILSQQIRANALAWFPAERVEEVVSQGAVLARTLGPEGLSRLAQVYENAFLVNFAMGGVLTVLAALVATRIPQIRLSERIGGGPAPARSPEAPVAAR</sequence>
<name>A0ABT0AE83_9SPHN</name>
<dbReference type="RefSeq" id="WP_243800646.1">
    <property type="nucleotide sequence ID" value="NZ_JALHAT010000021.1"/>
</dbReference>
<keyword evidence="3 5" id="KW-1133">Transmembrane helix</keyword>
<evidence type="ECO:0000259" key="6">
    <source>
        <dbReference type="PROSITE" id="PS50850"/>
    </source>
</evidence>
<feature type="transmembrane region" description="Helical" evidence="5">
    <location>
        <begin position="314"/>
        <end position="333"/>
    </location>
</feature>
<evidence type="ECO:0000256" key="1">
    <source>
        <dbReference type="ARBA" id="ARBA00004141"/>
    </source>
</evidence>
<evidence type="ECO:0000256" key="5">
    <source>
        <dbReference type="SAM" id="Phobius"/>
    </source>
</evidence>
<feature type="domain" description="Major facilitator superfamily (MFS) profile" evidence="6">
    <location>
        <begin position="20"/>
        <end position="498"/>
    </location>
</feature>
<feature type="transmembrane region" description="Helical" evidence="5">
    <location>
        <begin position="205"/>
        <end position="227"/>
    </location>
</feature>
<feature type="transmembrane region" description="Helical" evidence="5">
    <location>
        <begin position="54"/>
        <end position="73"/>
    </location>
</feature>
<feature type="transmembrane region" description="Helical" evidence="5">
    <location>
        <begin position="85"/>
        <end position="104"/>
    </location>
</feature>
<dbReference type="InterPro" id="IPR020846">
    <property type="entry name" value="MFS_dom"/>
</dbReference>
<feature type="transmembrane region" description="Helical" evidence="5">
    <location>
        <begin position="21"/>
        <end position="42"/>
    </location>
</feature>
<dbReference type="Gene3D" id="1.20.1720.10">
    <property type="entry name" value="Multidrug resistance protein D"/>
    <property type="match status" value="1"/>
</dbReference>
<organism evidence="7 8">
    <name type="scientific">Novosphingobium mangrovi</name>
    <name type="common">ex Hu et al. 2023</name>
    <dbReference type="NCBI Taxonomy" id="2930094"/>
    <lineage>
        <taxon>Bacteria</taxon>
        <taxon>Pseudomonadati</taxon>
        <taxon>Pseudomonadota</taxon>
        <taxon>Alphaproteobacteria</taxon>
        <taxon>Sphingomonadales</taxon>
        <taxon>Sphingomonadaceae</taxon>
        <taxon>Novosphingobium</taxon>
    </lineage>
</organism>
<dbReference type="Gene3D" id="1.20.1250.20">
    <property type="entry name" value="MFS general substrate transporter like domains"/>
    <property type="match status" value="1"/>
</dbReference>
<feature type="transmembrane region" description="Helical" evidence="5">
    <location>
        <begin position="110"/>
        <end position="134"/>
    </location>
</feature>
<gene>
    <name evidence="7" type="ORF">MTR65_12460</name>
</gene>
<feature type="transmembrane region" description="Helical" evidence="5">
    <location>
        <begin position="273"/>
        <end position="294"/>
    </location>
</feature>
<dbReference type="PANTHER" id="PTHR23501:SF197">
    <property type="entry name" value="COMD"/>
    <property type="match status" value="1"/>
</dbReference>
<evidence type="ECO:0000313" key="8">
    <source>
        <dbReference type="Proteomes" id="UP001162802"/>
    </source>
</evidence>
<keyword evidence="2 5" id="KW-0812">Transmembrane</keyword>
<dbReference type="EMBL" id="JALHAT010000021">
    <property type="protein sequence ID" value="MCJ1961498.1"/>
    <property type="molecule type" value="Genomic_DNA"/>
</dbReference>
<dbReference type="SUPFAM" id="SSF103473">
    <property type="entry name" value="MFS general substrate transporter"/>
    <property type="match status" value="1"/>
</dbReference>
<evidence type="ECO:0000256" key="4">
    <source>
        <dbReference type="ARBA" id="ARBA00023136"/>
    </source>
</evidence>
<dbReference type="PRINTS" id="PR01036">
    <property type="entry name" value="TCRTETB"/>
</dbReference>
<keyword evidence="8" id="KW-1185">Reference proteome</keyword>
<feature type="transmembrane region" description="Helical" evidence="5">
    <location>
        <begin position="340"/>
        <end position="360"/>
    </location>
</feature>
<feature type="transmembrane region" description="Helical" evidence="5">
    <location>
        <begin position="146"/>
        <end position="169"/>
    </location>
</feature>
<dbReference type="Proteomes" id="UP001162802">
    <property type="component" value="Unassembled WGS sequence"/>
</dbReference>
<evidence type="ECO:0000256" key="3">
    <source>
        <dbReference type="ARBA" id="ARBA00022989"/>
    </source>
</evidence>
<feature type="transmembrane region" description="Helical" evidence="5">
    <location>
        <begin position="175"/>
        <end position="193"/>
    </location>
</feature>
<feature type="transmembrane region" description="Helical" evidence="5">
    <location>
        <begin position="472"/>
        <end position="492"/>
    </location>
</feature>
<feature type="transmembrane region" description="Helical" evidence="5">
    <location>
        <begin position="233"/>
        <end position="253"/>
    </location>
</feature>
<proteinExistence type="predicted"/>
<keyword evidence="4 5" id="KW-0472">Membrane</keyword>
<dbReference type="InterPro" id="IPR011701">
    <property type="entry name" value="MFS"/>
</dbReference>
<dbReference type="PANTHER" id="PTHR23501">
    <property type="entry name" value="MAJOR FACILITATOR SUPERFAMILY"/>
    <property type="match status" value="1"/>
</dbReference>
<evidence type="ECO:0000313" key="7">
    <source>
        <dbReference type="EMBL" id="MCJ1961498.1"/>
    </source>
</evidence>
<comment type="caution">
    <text evidence="7">The sequence shown here is derived from an EMBL/GenBank/DDBJ whole genome shotgun (WGS) entry which is preliminary data.</text>
</comment>
<accession>A0ABT0AE83</accession>
<feature type="transmembrane region" description="Helical" evidence="5">
    <location>
        <begin position="366"/>
        <end position="388"/>
    </location>
</feature>
<reference evidence="7" key="1">
    <citation type="submission" date="2022-03" db="EMBL/GenBank/DDBJ databases">
        <title>Identification of a novel bacterium isolated from mangrove sediments.</title>
        <authorList>
            <person name="Pan X."/>
        </authorList>
    </citation>
    <scope>NUCLEOTIDE SEQUENCE</scope>
    <source>
        <strain evidence="7">B2637</strain>
    </source>
</reference>
<dbReference type="InterPro" id="IPR036259">
    <property type="entry name" value="MFS_trans_sf"/>
</dbReference>
<protein>
    <submittedName>
        <fullName evidence="7">MFS transporter</fullName>
    </submittedName>
</protein>
<evidence type="ECO:0000256" key="2">
    <source>
        <dbReference type="ARBA" id="ARBA00022692"/>
    </source>
</evidence>